<evidence type="ECO:0000259" key="10">
    <source>
        <dbReference type="PROSITE" id="PS51462"/>
    </source>
</evidence>
<dbReference type="EC" id="3.6.1.22" evidence="4"/>
<dbReference type="GO" id="GO:0005829">
    <property type="term" value="C:cytosol"/>
    <property type="evidence" value="ECO:0007669"/>
    <property type="project" value="TreeGrafter"/>
</dbReference>
<dbReference type="GO" id="GO:0110153">
    <property type="term" value="F:RNA NAD-cap (NMN-forming) hydrolase activity"/>
    <property type="evidence" value="ECO:0007669"/>
    <property type="project" value="RHEA"/>
</dbReference>
<feature type="domain" description="Nudix hydrolase" evidence="10">
    <location>
        <begin position="95"/>
        <end position="222"/>
    </location>
</feature>
<dbReference type="InterPro" id="IPR049734">
    <property type="entry name" value="NudC-like_C"/>
</dbReference>
<dbReference type="KEGG" id="cgk:CGERO_02855"/>
<protein>
    <recommendedName>
        <fullName evidence="4">NAD(+) diphosphatase</fullName>
        <ecNumber evidence="4">3.6.1.22</ecNumber>
    </recommendedName>
</protein>
<comment type="cofactor">
    <cofactor evidence="1">
        <name>Mg(2+)</name>
        <dbReference type="ChEBI" id="CHEBI:18420"/>
    </cofactor>
</comment>
<dbReference type="Gene3D" id="3.90.79.10">
    <property type="entry name" value="Nucleoside Triphosphate Pyrophosphohydrolase"/>
    <property type="match status" value="1"/>
</dbReference>
<proteinExistence type="inferred from homology"/>
<dbReference type="InterPro" id="IPR050241">
    <property type="entry name" value="NAD-cap_RNA_hydrolase_NudC"/>
</dbReference>
<accession>A0A3G6IYN4</accession>
<comment type="catalytic activity">
    <reaction evidence="9">
        <text>a 5'-end NAD(+)-phospho-ribonucleoside in mRNA + H2O = a 5'-end phospho-adenosine-phospho-ribonucleoside in mRNA + beta-nicotinamide D-ribonucleotide + 2 H(+)</text>
        <dbReference type="Rhea" id="RHEA:60876"/>
        <dbReference type="Rhea" id="RHEA-COMP:15698"/>
        <dbReference type="Rhea" id="RHEA-COMP:15719"/>
        <dbReference type="ChEBI" id="CHEBI:14649"/>
        <dbReference type="ChEBI" id="CHEBI:15377"/>
        <dbReference type="ChEBI" id="CHEBI:15378"/>
        <dbReference type="ChEBI" id="CHEBI:144029"/>
        <dbReference type="ChEBI" id="CHEBI:144051"/>
    </reaction>
    <physiologicalReaction direction="left-to-right" evidence="9">
        <dbReference type="Rhea" id="RHEA:60877"/>
    </physiologicalReaction>
</comment>
<dbReference type="InterPro" id="IPR000086">
    <property type="entry name" value="NUDIX_hydrolase_dom"/>
</dbReference>
<dbReference type="GO" id="GO:0019677">
    <property type="term" value="P:NAD+ catabolic process"/>
    <property type="evidence" value="ECO:0007669"/>
    <property type="project" value="TreeGrafter"/>
</dbReference>
<dbReference type="CDD" id="cd03429">
    <property type="entry name" value="NUDIX_NADH_pyrophosphatase_Nudt13"/>
    <property type="match status" value="1"/>
</dbReference>
<evidence type="ECO:0000256" key="6">
    <source>
        <dbReference type="ARBA" id="ARBA00022801"/>
    </source>
</evidence>
<evidence type="ECO:0000256" key="2">
    <source>
        <dbReference type="ARBA" id="ARBA00001947"/>
    </source>
</evidence>
<dbReference type="InterPro" id="IPR020084">
    <property type="entry name" value="NUDIX_hydrolase_CS"/>
</dbReference>
<evidence type="ECO:0000256" key="8">
    <source>
        <dbReference type="ARBA" id="ARBA00023027"/>
    </source>
</evidence>
<dbReference type="OrthoDB" id="9791656at2"/>
<keyword evidence="6 11" id="KW-0378">Hydrolase</keyword>
<dbReference type="Proteomes" id="UP000271587">
    <property type="component" value="Chromosome"/>
</dbReference>
<dbReference type="EMBL" id="CP033897">
    <property type="protein sequence ID" value="AZA10895.1"/>
    <property type="molecule type" value="Genomic_DNA"/>
</dbReference>
<name>A0A3G6IYN4_9CORY</name>
<evidence type="ECO:0000256" key="9">
    <source>
        <dbReference type="ARBA" id="ARBA00023679"/>
    </source>
</evidence>
<evidence type="ECO:0000256" key="7">
    <source>
        <dbReference type="ARBA" id="ARBA00022842"/>
    </source>
</evidence>
<keyword evidence="12" id="KW-1185">Reference proteome</keyword>
<keyword evidence="5" id="KW-0479">Metal-binding</keyword>
<keyword evidence="7" id="KW-0460">Magnesium</keyword>
<dbReference type="AlphaFoldDB" id="A0A3G6IYN4"/>
<evidence type="ECO:0000256" key="3">
    <source>
        <dbReference type="ARBA" id="ARBA00009595"/>
    </source>
</evidence>
<sequence length="226" mass="24671">MSTWLVGPLGELPIDSKGQPVALDEGNGIRRASSEEVLAVTGSAARCFDPQSLKIVALLNAQEQQRFHPGSGQRLSAHPDKPGVARSADGQLYFPRIDPAVIGRVQLAGTDKILLGRNAQRSSYFSLIAGYVDLGETFEAAFTREVMEEAGRRIQQVQYLCSQPWPFSSSIMVGMHAVTHDEHPVASTDGELIETRWCSKKTLRSGEIALPAKGSIALRLIQEWCQ</sequence>
<comment type="similarity">
    <text evidence="3">Belongs to the Nudix hydrolase family. NudC subfamily.</text>
</comment>
<dbReference type="InterPro" id="IPR015797">
    <property type="entry name" value="NUDIX_hydrolase-like_dom_sf"/>
</dbReference>
<evidence type="ECO:0000313" key="12">
    <source>
        <dbReference type="Proteomes" id="UP000271587"/>
    </source>
</evidence>
<keyword evidence="8" id="KW-0520">NAD</keyword>
<evidence type="ECO:0000313" key="11">
    <source>
        <dbReference type="EMBL" id="AZA10895.1"/>
    </source>
</evidence>
<dbReference type="SUPFAM" id="SSF55811">
    <property type="entry name" value="Nudix"/>
    <property type="match status" value="1"/>
</dbReference>
<dbReference type="PANTHER" id="PTHR42904">
    <property type="entry name" value="NUDIX HYDROLASE, NUDC SUBFAMILY"/>
    <property type="match status" value="1"/>
</dbReference>
<dbReference type="PROSITE" id="PS00893">
    <property type="entry name" value="NUDIX_BOX"/>
    <property type="match status" value="1"/>
</dbReference>
<comment type="cofactor">
    <cofactor evidence="2">
        <name>Zn(2+)</name>
        <dbReference type="ChEBI" id="CHEBI:29105"/>
    </cofactor>
</comment>
<dbReference type="PANTHER" id="PTHR42904:SF6">
    <property type="entry name" value="NAD-CAPPED RNA HYDROLASE NUDT12"/>
    <property type="match status" value="1"/>
</dbReference>
<dbReference type="GO" id="GO:0035529">
    <property type="term" value="F:NADH pyrophosphatase activity"/>
    <property type="evidence" value="ECO:0007669"/>
    <property type="project" value="TreeGrafter"/>
</dbReference>
<reference evidence="11 12" key="1">
    <citation type="submission" date="2018-11" db="EMBL/GenBank/DDBJ databases">
        <authorList>
            <person name="Kleinhagauer T."/>
            <person name="Glaeser S.P."/>
            <person name="Spergser J."/>
            <person name="Ruckert C."/>
            <person name="Kaempfer P."/>
            <person name="Busse H.-J."/>
        </authorList>
    </citation>
    <scope>NUCLEOTIDE SEQUENCE [LARGE SCALE GENOMIC DNA]</scope>
    <source>
        <strain evidence="11 12">W8</strain>
    </source>
</reference>
<organism evidence="11 12">
    <name type="scientific">Corynebacterium gerontici</name>
    <dbReference type="NCBI Taxonomy" id="2079234"/>
    <lineage>
        <taxon>Bacteria</taxon>
        <taxon>Bacillati</taxon>
        <taxon>Actinomycetota</taxon>
        <taxon>Actinomycetes</taxon>
        <taxon>Mycobacteriales</taxon>
        <taxon>Corynebacteriaceae</taxon>
        <taxon>Corynebacterium</taxon>
    </lineage>
</organism>
<dbReference type="GO" id="GO:0046872">
    <property type="term" value="F:metal ion binding"/>
    <property type="evidence" value="ECO:0007669"/>
    <property type="project" value="UniProtKB-KW"/>
</dbReference>
<evidence type="ECO:0000256" key="5">
    <source>
        <dbReference type="ARBA" id="ARBA00022723"/>
    </source>
</evidence>
<dbReference type="GO" id="GO:0006742">
    <property type="term" value="P:NADP+ catabolic process"/>
    <property type="evidence" value="ECO:0007669"/>
    <property type="project" value="TreeGrafter"/>
</dbReference>
<dbReference type="PROSITE" id="PS51462">
    <property type="entry name" value="NUDIX"/>
    <property type="match status" value="1"/>
</dbReference>
<dbReference type="Pfam" id="PF00293">
    <property type="entry name" value="NUDIX"/>
    <property type="match status" value="1"/>
</dbReference>
<evidence type="ECO:0000256" key="4">
    <source>
        <dbReference type="ARBA" id="ARBA00012381"/>
    </source>
</evidence>
<evidence type="ECO:0000256" key="1">
    <source>
        <dbReference type="ARBA" id="ARBA00001946"/>
    </source>
</evidence>
<dbReference type="RefSeq" id="WP_123933377.1">
    <property type="nucleotide sequence ID" value="NZ_CP033897.1"/>
</dbReference>
<gene>
    <name evidence="11" type="primary">nudC</name>
    <name evidence="11" type="ORF">CGERO_02855</name>
</gene>